<dbReference type="EMBL" id="CP097332">
    <property type="protein sequence ID" value="UQX86886.1"/>
    <property type="molecule type" value="Genomic_DNA"/>
</dbReference>
<dbReference type="SUPFAM" id="SSF46894">
    <property type="entry name" value="C-terminal effector domain of the bipartite response regulators"/>
    <property type="match status" value="1"/>
</dbReference>
<evidence type="ECO:0000313" key="7">
    <source>
        <dbReference type="EMBL" id="UQX86886.1"/>
    </source>
</evidence>
<dbReference type="Pfam" id="PF03704">
    <property type="entry name" value="BTAD"/>
    <property type="match status" value="1"/>
</dbReference>
<comment type="similarity">
    <text evidence="1">Belongs to the AfsR/DnrI/RedD regulatory family.</text>
</comment>
<protein>
    <submittedName>
        <fullName evidence="7">AAA family ATPase</fullName>
    </submittedName>
</protein>
<dbReference type="InterPro" id="IPR041664">
    <property type="entry name" value="AAA_16"/>
</dbReference>
<evidence type="ECO:0000256" key="3">
    <source>
        <dbReference type="ARBA" id="ARBA00023125"/>
    </source>
</evidence>
<dbReference type="Pfam" id="PF13191">
    <property type="entry name" value="AAA_16"/>
    <property type="match status" value="1"/>
</dbReference>
<keyword evidence="8" id="KW-1185">Reference proteome</keyword>
<evidence type="ECO:0000259" key="6">
    <source>
        <dbReference type="PROSITE" id="PS51755"/>
    </source>
</evidence>
<dbReference type="InterPro" id="IPR016032">
    <property type="entry name" value="Sig_transdc_resp-reg_C-effctor"/>
</dbReference>
<dbReference type="Proteomes" id="UP001056336">
    <property type="component" value="Chromosome"/>
</dbReference>
<gene>
    <name evidence="7" type="ORF">M6D93_11265</name>
</gene>
<dbReference type="Pfam" id="PF00486">
    <property type="entry name" value="Trans_reg_C"/>
    <property type="match status" value="1"/>
</dbReference>
<dbReference type="Gene3D" id="3.40.50.300">
    <property type="entry name" value="P-loop containing nucleotide triphosphate hydrolases"/>
    <property type="match status" value="1"/>
</dbReference>
<dbReference type="SUPFAM" id="SSF52540">
    <property type="entry name" value="P-loop containing nucleoside triphosphate hydrolases"/>
    <property type="match status" value="1"/>
</dbReference>
<accession>A0ABY4QV06</accession>
<name>A0ABY4QV06_9ACTN</name>
<evidence type="ECO:0000256" key="4">
    <source>
        <dbReference type="ARBA" id="ARBA00023163"/>
    </source>
</evidence>
<keyword evidence="3 5" id="KW-0238">DNA-binding</keyword>
<dbReference type="InterPro" id="IPR027417">
    <property type="entry name" value="P-loop_NTPase"/>
</dbReference>
<dbReference type="Gene3D" id="1.10.10.10">
    <property type="entry name" value="Winged helix-like DNA-binding domain superfamily/Winged helix DNA-binding domain"/>
    <property type="match status" value="1"/>
</dbReference>
<feature type="DNA-binding region" description="OmpR/PhoB-type" evidence="5">
    <location>
        <begin position="1"/>
        <end position="100"/>
    </location>
</feature>
<dbReference type="InterPro" id="IPR005158">
    <property type="entry name" value="BTAD"/>
</dbReference>
<dbReference type="SMART" id="SM00862">
    <property type="entry name" value="Trans_reg_C"/>
    <property type="match status" value="1"/>
</dbReference>
<keyword evidence="4" id="KW-0804">Transcription</keyword>
<reference evidence="7" key="2">
    <citation type="submission" date="2022-05" db="EMBL/GenBank/DDBJ databases">
        <authorList>
            <person name="Kim J.-S."/>
            <person name="Lee K."/>
            <person name="Suh M."/>
            <person name="Eom M."/>
            <person name="Kim J.-S."/>
            <person name="Kim D.-S."/>
            <person name="Ko S.-H."/>
            <person name="Shin Y."/>
            <person name="Lee J.-S."/>
        </authorList>
    </citation>
    <scope>NUCLEOTIDE SEQUENCE</scope>
    <source>
        <strain evidence="7">N237</strain>
    </source>
</reference>
<dbReference type="CDD" id="cd00383">
    <property type="entry name" value="trans_reg_C"/>
    <property type="match status" value="1"/>
</dbReference>
<dbReference type="PROSITE" id="PS51755">
    <property type="entry name" value="OMPR_PHOB"/>
    <property type="match status" value="1"/>
</dbReference>
<dbReference type="PANTHER" id="PTHR35807">
    <property type="entry name" value="TRANSCRIPTIONAL REGULATOR REDD-RELATED"/>
    <property type="match status" value="1"/>
</dbReference>
<proteinExistence type="inferred from homology"/>
<organism evidence="7 8">
    <name type="scientific">Jatrophihabitans telluris</name>
    <dbReference type="NCBI Taxonomy" id="2038343"/>
    <lineage>
        <taxon>Bacteria</taxon>
        <taxon>Bacillati</taxon>
        <taxon>Actinomycetota</taxon>
        <taxon>Actinomycetes</taxon>
        <taxon>Jatrophihabitantales</taxon>
        <taxon>Jatrophihabitantaceae</taxon>
        <taxon>Jatrophihabitans</taxon>
    </lineage>
</organism>
<keyword evidence="2" id="KW-0805">Transcription regulation</keyword>
<sequence length="1139" mass="122427">MRIRDVLRYHLLGPLAVERGGASLALGPPKQRALLAVLAQEAGAVVSTDRIVDSVWGDDHPASVQSSLHANVSRLRRLLRDDPSSPPPIVRRSGGYLLDVDRAEVDVALFLERANLAATAVGRGEWSAAVQAADGALGLWRGGYLDDLRDEEWVRVAAGPLNEYRAGARQNLVIGLLGTGDVAAALARSTVLLAEQDLVERATWLHMITLYRAGRTAEALETYRGFSARMDAELGLDAGPALRDLHGAILRQDPDIARWPGRDERIVVGIVEPEVPKPSAAIAPQMTSADAAPLVGRADETRGISEALTAARTNGARWVVISGPAGMGKTRLAEHAMDGWVADGGRVVRGQCPDLDEVPAGWPIRQLLRSLGAEADVRLEQAGFDVDVARFAVFEHAASVVRAQVAQRPLLIVVDDVHWGDRESLAFLTFLAETVTDPGLAVIVTTRHTRGRPELERLLGALARRPDSRQIGLSALSVGEVAHLVELVSGERPADDDAAGMATRTGGTPFYVIEYARLPGDQRRGEFIPAAVRTVLRQRFSRLPPDLLETVQAAAVLGEPMDVPMLAAVTGRNDIEVSDLLDDAADLDLLRGSPDSAAYGFAHALLREELAAGMAELRRARLHLRAAELLAGSDTLTDLLRRARHLLSAGRIADPQLAYRAFRAAAHAADERWMYDAAASWWQAAVDAYDRLSETDPDERDANISAQLRAMAWLGQGQAVLDVLDAALIEALRAGRTESVGRLAANLLRVSGSWPWPVYGSDPAPLMVTLSGLDGVLRDDPAARARVLAVTAIGRCYDPDPSVPDDLSRRAIELAEQTGDDAVLADALLGRALTYAGVASRSAESIELCDRLATLKHETAAADDVLRRNIATMALLNLGRTTECAEFVQIATVGADVLRLPINRVQLRWAEAALAQWQGDLPRAAELYERAELAHRRTELQQAGTFELAQLSLLWDQGRLDELPGPVPSNPMVSQWTRAAAAAATGSPEGDEALAVEVRRFEPEVWTSHGRWALLAHCVADRGLCELAPPLLAALAPVRDCVAAFGQCGVLGPVALAMARLSRLLGDLVTARNHLDRAFAVAQRSGGAAALVHCRLEAATWAVTDAQLTPELRAELVAIAHEADVRGMSGIARRARDLQ</sequence>
<dbReference type="CDD" id="cd15831">
    <property type="entry name" value="BTAD"/>
    <property type="match status" value="1"/>
</dbReference>
<dbReference type="InterPro" id="IPR011990">
    <property type="entry name" value="TPR-like_helical_dom_sf"/>
</dbReference>
<evidence type="ECO:0000256" key="5">
    <source>
        <dbReference type="PROSITE-ProRule" id="PRU01091"/>
    </source>
</evidence>
<dbReference type="InterPro" id="IPR036388">
    <property type="entry name" value="WH-like_DNA-bd_sf"/>
</dbReference>
<dbReference type="Gene3D" id="1.25.40.10">
    <property type="entry name" value="Tetratricopeptide repeat domain"/>
    <property type="match status" value="1"/>
</dbReference>
<evidence type="ECO:0000313" key="8">
    <source>
        <dbReference type="Proteomes" id="UP001056336"/>
    </source>
</evidence>
<dbReference type="RefSeq" id="WP_249769287.1">
    <property type="nucleotide sequence ID" value="NZ_CP097332.1"/>
</dbReference>
<feature type="domain" description="OmpR/PhoB-type" evidence="6">
    <location>
        <begin position="1"/>
        <end position="100"/>
    </location>
</feature>
<dbReference type="InterPro" id="IPR001867">
    <property type="entry name" value="OmpR/PhoB-type_DNA-bd"/>
</dbReference>
<dbReference type="SUPFAM" id="SSF48452">
    <property type="entry name" value="TPR-like"/>
    <property type="match status" value="1"/>
</dbReference>
<dbReference type="SMART" id="SM01043">
    <property type="entry name" value="BTAD"/>
    <property type="match status" value="1"/>
</dbReference>
<evidence type="ECO:0000256" key="2">
    <source>
        <dbReference type="ARBA" id="ARBA00023015"/>
    </source>
</evidence>
<evidence type="ECO:0000256" key="1">
    <source>
        <dbReference type="ARBA" id="ARBA00005820"/>
    </source>
</evidence>
<dbReference type="InterPro" id="IPR051677">
    <property type="entry name" value="AfsR-DnrI-RedD_regulator"/>
</dbReference>
<reference evidence="7" key="1">
    <citation type="journal article" date="2018" name="Int. J. Syst. Evol. Microbiol.">
        <title>Jatrophihabitans telluris sp. nov., isolated from sediment soil of lava forest wetlands and the emended description of the genus Jatrophihabitans.</title>
        <authorList>
            <person name="Lee K.C."/>
            <person name="Suh M.K."/>
            <person name="Eom M.K."/>
            <person name="Kim K.K."/>
            <person name="Kim J.S."/>
            <person name="Kim D.S."/>
            <person name="Ko S.H."/>
            <person name="Shin Y.K."/>
            <person name="Lee J.S."/>
        </authorList>
    </citation>
    <scope>NUCLEOTIDE SEQUENCE</scope>
    <source>
        <strain evidence="7">N237</strain>
    </source>
</reference>
<dbReference type="PANTHER" id="PTHR35807:SF1">
    <property type="entry name" value="TRANSCRIPTIONAL REGULATOR REDD"/>
    <property type="match status" value="1"/>
</dbReference>